<keyword evidence="2" id="KW-1185">Reference proteome</keyword>
<accession>A0ACC2EWW8</accession>
<reference evidence="2" key="1">
    <citation type="journal article" date="2024" name="Proc. Natl. Acad. Sci. U.S.A.">
        <title>Extraordinary preservation of gene collinearity over three hundred million years revealed in homosporous lycophytes.</title>
        <authorList>
            <person name="Li C."/>
            <person name="Wickell D."/>
            <person name="Kuo L.Y."/>
            <person name="Chen X."/>
            <person name="Nie B."/>
            <person name="Liao X."/>
            <person name="Peng D."/>
            <person name="Ji J."/>
            <person name="Jenkins J."/>
            <person name="Williams M."/>
            <person name="Shu S."/>
            <person name="Plott C."/>
            <person name="Barry K."/>
            <person name="Rajasekar S."/>
            <person name="Grimwood J."/>
            <person name="Han X."/>
            <person name="Sun S."/>
            <person name="Hou Z."/>
            <person name="He W."/>
            <person name="Dai G."/>
            <person name="Sun C."/>
            <person name="Schmutz J."/>
            <person name="Leebens-Mack J.H."/>
            <person name="Li F.W."/>
            <person name="Wang L."/>
        </authorList>
    </citation>
    <scope>NUCLEOTIDE SEQUENCE [LARGE SCALE GENOMIC DNA]</scope>
    <source>
        <strain evidence="2">cv. PW_Plant_1</strain>
    </source>
</reference>
<evidence type="ECO:0000313" key="2">
    <source>
        <dbReference type="Proteomes" id="UP001162992"/>
    </source>
</evidence>
<dbReference type="EMBL" id="CM055092">
    <property type="protein sequence ID" value="KAJ7571003.1"/>
    <property type="molecule type" value="Genomic_DNA"/>
</dbReference>
<name>A0ACC2EWW8_DIPCM</name>
<organism evidence="1 2">
    <name type="scientific">Diphasiastrum complanatum</name>
    <name type="common">Issler's clubmoss</name>
    <name type="synonym">Lycopodium complanatum</name>
    <dbReference type="NCBI Taxonomy" id="34168"/>
    <lineage>
        <taxon>Eukaryota</taxon>
        <taxon>Viridiplantae</taxon>
        <taxon>Streptophyta</taxon>
        <taxon>Embryophyta</taxon>
        <taxon>Tracheophyta</taxon>
        <taxon>Lycopodiopsida</taxon>
        <taxon>Lycopodiales</taxon>
        <taxon>Lycopodiaceae</taxon>
        <taxon>Lycopodioideae</taxon>
        <taxon>Diphasiastrum</taxon>
    </lineage>
</organism>
<comment type="caution">
    <text evidence="1">The sequence shown here is derived from an EMBL/GenBank/DDBJ whole genome shotgun (WGS) entry which is preliminary data.</text>
</comment>
<gene>
    <name evidence="1" type="ORF">O6H91_01G144700</name>
</gene>
<dbReference type="Proteomes" id="UP001162992">
    <property type="component" value="Chromosome 1"/>
</dbReference>
<proteinExistence type="predicted"/>
<protein>
    <submittedName>
        <fullName evidence="1">Uncharacterized protein</fullName>
    </submittedName>
</protein>
<sequence>MLKATLAELDSEKQACKEARKAKAELESSFARLEFLYQQAIRQRDQALRDKDALRLKNDVTRQLANAVEARDDALKHRDEMQLQRDEIMRQKEEALKSLNTLKAEIEAVTRLLGTASDNITSMASGMMTFSGGLLRTTNYTGVAAIAYGSTKRVEEVVDGVLRQLESALKEREDMLSQIEQRNIQIAIEVSELEATISDLKEEMRKKGDECERWQKLAAEKDNQSLEIQRKWVLLCLNLLEKQLNI</sequence>
<evidence type="ECO:0000313" key="1">
    <source>
        <dbReference type="EMBL" id="KAJ7571003.1"/>
    </source>
</evidence>